<proteinExistence type="predicted"/>
<protein>
    <submittedName>
        <fullName evidence="2">Uncharacterized protein</fullName>
    </submittedName>
</protein>
<sequence>MTGKKDKIYRKGGKLPSERKRKTVLKYHL</sequence>
<feature type="compositionally biased region" description="Basic residues" evidence="1">
    <location>
        <begin position="7"/>
        <end position="29"/>
    </location>
</feature>
<reference evidence="2" key="1">
    <citation type="journal article" date="2021" name="Proc. Natl. Acad. Sci. U.S.A.">
        <title>A Catalog of Tens of Thousands of Viruses from Human Metagenomes Reveals Hidden Associations with Chronic Diseases.</title>
        <authorList>
            <person name="Tisza M.J."/>
            <person name="Buck C.B."/>
        </authorList>
    </citation>
    <scope>NUCLEOTIDE SEQUENCE</scope>
    <source>
        <strain evidence="2">CtqPo10</strain>
    </source>
</reference>
<evidence type="ECO:0000256" key="1">
    <source>
        <dbReference type="SAM" id="MobiDB-lite"/>
    </source>
</evidence>
<organism evidence="2">
    <name type="scientific">Siphoviridae sp. ctqPo10</name>
    <dbReference type="NCBI Taxonomy" id="2827948"/>
    <lineage>
        <taxon>Viruses</taxon>
        <taxon>Duplodnaviria</taxon>
        <taxon>Heunggongvirae</taxon>
        <taxon>Uroviricota</taxon>
        <taxon>Caudoviricetes</taxon>
    </lineage>
</organism>
<accession>A0A8S5SVY6</accession>
<feature type="region of interest" description="Disordered" evidence="1">
    <location>
        <begin position="1"/>
        <end position="29"/>
    </location>
</feature>
<name>A0A8S5SVY6_9CAUD</name>
<dbReference type="EMBL" id="BK032682">
    <property type="protein sequence ID" value="DAF54863.1"/>
    <property type="molecule type" value="Genomic_DNA"/>
</dbReference>
<evidence type="ECO:0000313" key="2">
    <source>
        <dbReference type="EMBL" id="DAF54863.1"/>
    </source>
</evidence>